<feature type="domain" description="DEK-C" evidence="6">
    <location>
        <begin position="403"/>
        <end position="458"/>
    </location>
</feature>
<feature type="compositionally biased region" description="Basic and acidic residues" evidence="5">
    <location>
        <begin position="202"/>
        <end position="229"/>
    </location>
</feature>
<protein>
    <submittedName>
        <fullName evidence="7">Protein DEK</fullName>
    </submittedName>
</protein>
<dbReference type="AlphaFoldDB" id="A0A0D2KN13"/>
<gene>
    <name evidence="7" type="ORF">MNEG_10890</name>
</gene>
<evidence type="ECO:0000256" key="1">
    <source>
        <dbReference type="ARBA" id="ARBA00004123"/>
    </source>
</evidence>
<dbReference type="OrthoDB" id="370884at2759"/>
<feature type="compositionally biased region" description="Low complexity" evidence="5">
    <location>
        <begin position="1"/>
        <end position="12"/>
    </location>
</feature>
<evidence type="ECO:0000313" key="7">
    <source>
        <dbReference type="EMBL" id="KIY97073.1"/>
    </source>
</evidence>
<dbReference type="STRING" id="145388.A0A0D2KN13"/>
<feature type="compositionally biased region" description="Low complexity" evidence="5">
    <location>
        <begin position="317"/>
        <end position="345"/>
    </location>
</feature>
<dbReference type="GO" id="GO:0003677">
    <property type="term" value="F:DNA binding"/>
    <property type="evidence" value="ECO:0007669"/>
    <property type="project" value="UniProtKB-KW"/>
</dbReference>
<evidence type="ECO:0000256" key="3">
    <source>
        <dbReference type="ARBA" id="ARBA00023125"/>
    </source>
</evidence>
<keyword evidence="3" id="KW-0238">DNA-binding</keyword>
<reference evidence="7 8" key="1">
    <citation type="journal article" date="2013" name="BMC Genomics">
        <title>Reconstruction of the lipid metabolism for the microalga Monoraphidium neglectum from its genome sequence reveals characteristics suitable for biofuel production.</title>
        <authorList>
            <person name="Bogen C."/>
            <person name="Al-Dilaimi A."/>
            <person name="Albersmeier A."/>
            <person name="Wichmann J."/>
            <person name="Grundmann M."/>
            <person name="Rupp O."/>
            <person name="Lauersen K.J."/>
            <person name="Blifernez-Klassen O."/>
            <person name="Kalinowski J."/>
            <person name="Goesmann A."/>
            <person name="Mussgnug J.H."/>
            <person name="Kruse O."/>
        </authorList>
    </citation>
    <scope>NUCLEOTIDE SEQUENCE [LARGE SCALE GENOMIC DNA]</scope>
    <source>
        <strain evidence="7 8">SAG 48.87</strain>
    </source>
</reference>
<sequence>MAAEAEAAPMALDEPEQPDQEKKSDEATPAQPKKEKKAREATTKDSGKKPGLYDASPVLEGKRERKKVDRLEVVVPVKSPEPTVKQGKGLKLGEIPNVHFKLNKLRGGDDLVVSLHTLLFKRKGGSHERKRNIFGFSGLVYDGDAAAERAKVSEKLAKWTIPMLQNLIDTLDLPRPSEGNKDSKVERLVEFLEKPKKVGDKDLAAAANKKKEAAARKRERETKKKEKAAAKAARGKKKAAAGGKKKKGEEESEEEESEEESEEEEQSEEEEKSEAEEGSGGKDAAADEESEEEEEEEEAEEEEDEQPKKRARRASGAKKPAPAKKPAAKTAAAKRGGKKAAAAAAGEEEEDGAGGEGEAMEEDAAAAEAAAATEKPAARGAKGKKGGAADAAAAAGAAEGKALPSDEEVEAAVQELMRQADLNAISVKAILASLKDRFQVDMAPKKALVKGVAQAYIQQHAAEVEAAAAPAQARGCSGLVLANVPPAEPPGCV</sequence>
<dbReference type="RefSeq" id="XP_013896093.1">
    <property type="nucleotide sequence ID" value="XM_014040639.1"/>
</dbReference>
<comment type="subcellular location">
    <subcellularLocation>
        <location evidence="1">Nucleus</location>
    </subcellularLocation>
</comment>
<dbReference type="GO" id="GO:2000779">
    <property type="term" value="P:regulation of double-strand break repair"/>
    <property type="evidence" value="ECO:0007669"/>
    <property type="project" value="TreeGrafter"/>
</dbReference>
<keyword evidence="4" id="KW-0539">Nucleus</keyword>
<proteinExistence type="predicted"/>
<feature type="compositionally biased region" description="Basic residues" evidence="5">
    <location>
        <begin position="233"/>
        <end position="246"/>
    </location>
</feature>
<feature type="compositionally biased region" description="Low complexity" evidence="5">
    <location>
        <begin position="388"/>
        <end position="402"/>
    </location>
</feature>
<feature type="compositionally biased region" description="Acidic residues" evidence="5">
    <location>
        <begin position="286"/>
        <end position="305"/>
    </location>
</feature>
<evidence type="ECO:0000256" key="2">
    <source>
        <dbReference type="ARBA" id="ARBA00022853"/>
    </source>
</evidence>
<dbReference type="EMBL" id="KK102721">
    <property type="protein sequence ID" value="KIY97073.1"/>
    <property type="molecule type" value="Genomic_DNA"/>
</dbReference>
<evidence type="ECO:0000256" key="5">
    <source>
        <dbReference type="SAM" id="MobiDB-lite"/>
    </source>
</evidence>
<keyword evidence="2" id="KW-0156">Chromatin regulator</keyword>
<evidence type="ECO:0000256" key="4">
    <source>
        <dbReference type="ARBA" id="ARBA00023242"/>
    </source>
</evidence>
<evidence type="ECO:0000259" key="6">
    <source>
        <dbReference type="PROSITE" id="PS51998"/>
    </source>
</evidence>
<dbReference type="PROSITE" id="PS51998">
    <property type="entry name" value="DEK_C"/>
    <property type="match status" value="1"/>
</dbReference>
<feature type="compositionally biased region" description="Low complexity" evidence="5">
    <location>
        <begin position="366"/>
        <end position="380"/>
    </location>
</feature>
<dbReference type="PANTHER" id="PTHR13468:SF1">
    <property type="entry name" value="PROTEIN DEK"/>
    <property type="match status" value="1"/>
</dbReference>
<dbReference type="InterPro" id="IPR044198">
    <property type="entry name" value="DEK"/>
</dbReference>
<accession>A0A0D2KN13</accession>
<dbReference type="Proteomes" id="UP000054498">
    <property type="component" value="Unassembled WGS sequence"/>
</dbReference>
<dbReference type="GO" id="GO:0006325">
    <property type="term" value="P:chromatin organization"/>
    <property type="evidence" value="ECO:0007669"/>
    <property type="project" value="UniProtKB-KW"/>
</dbReference>
<dbReference type="GO" id="GO:0005634">
    <property type="term" value="C:nucleus"/>
    <property type="evidence" value="ECO:0007669"/>
    <property type="project" value="UniProtKB-SubCell"/>
</dbReference>
<feature type="compositionally biased region" description="Acidic residues" evidence="5">
    <location>
        <begin position="250"/>
        <end position="277"/>
    </location>
</feature>
<dbReference type="Pfam" id="PF08766">
    <property type="entry name" value="DEK_C"/>
    <property type="match status" value="1"/>
</dbReference>
<dbReference type="Gene3D" id="1.10.10.60">
    <property type="entry name" value="Homeodomain-like"/>
    <property type="match status" value="1"/>
</dbReference>
<name>A0A0D2KN13_9CHLO</name>
<dbReference type="KEGG" id="mng:MNEG_10890"/>
<feature type="compositionally biased region" description="Acidic residues" evidence="5">
    <location>
        <begin position="346"/>
        <end position="365"/>
    </location>
</feature>
<feature type="region of interest" description="Disordered" evidence="5">
    <location>
        <begin position="1"/>
        <end position="65"/>
    </location>
</feature>
<dbReference type="PANTHER" id="PTHR13468">
    <property type="entry name" value="DEK PROTEIN"/>
    <property type="match status" value="1"/>
</dbReference>
<feature type="compositionally biased region" description="Basic and acidic residues" evidence="5">
    <location>
        <begin position="37"/>
        <end position="48"/>
    </location>
</feature>
<feature type="region of interest" description="Disordered" evidence="5">
    <location>
        <begin position="202"/>
        <end position="409"/>
    </location>
</feature>
<dbReference type="SUPFAM" id="SSF109715">
    <property type="entry name" value="DEK C-terminal domain"/>
    <property type="match status" value="1"/>
</dbReference>
<dbReference type="GO" id="GO:0042393">
    <property type="term" value="F:histone binding"/>
    <property type="evidence" value="ECO:0007669"/>
    <property type="project" value="TreeGrafter"/>
</dbReference>
<dbReference type="InterPro" id="IPR014876">
    <property type="entry name" value="DEK_C"/>
</dbReference>
<evidence type="ECO:0000313" key="8">
    <source>
        <dbReference type="Proteomes" id="UP000054498"/>
    </source>
</evidence>
<organism evidence="7 8">
    <name type="scientific">Monoraphidium neglectum</name>
    <dbReference type="NCBI Taxonomy" id="145388"/>
    <lineage>
        <taxon>Eukaryota</taxon>
        <taxon>Viridiplantae</taxon>
        <taxon>Chlorophyta</taxon>
        <taxon>core chlorophytes</taxon>
        <taxon>Chlorophyceae</taxon>
        <taxon>CS clade</taxon>
        <taxon>Sphaeropleales</taxon>
        <taxon>Selenastraceae</taxon>
        <taxon>Monoraphidium</taxon>
    </lineage>
</organism>
<dbReference type="GeneID" id="25728098"/>
<keyword evidence="8" id="KW-1185">Reference proteome</keyword>